<dbReference type="STRING" id="592010.GCWU000182_001253"/>
<dbReference type="PANTHER" id="PTHR28259:SF1">
    <property type="entry name" value="FLUORIDE EXPORT PROTEIN 1-RELATED"/>
    <property type="match status" value="1"/>
</dbReference>
<evidence type="ECO:0000256" key="7">
    <source>
        <dbReference type="ARBA" id="ARBA00035120"/>
    </source>
</evidence>
<keyword evidence="10" id="KW-0406">Ion transport</keyword>
<feature type="binding site" evidence="10">
    <location>
        <position position="73"/>
    </location>
    <ligand>
        <name>Na(+)</name>
        <dbReference type="ChEBI" id="CHEBI:29101"/>
        <note>structural</note>
    </ligand>
</feature>
<evidence type="ECO:0000256" key="8">
    <source>
        <dbReference type="ARBA" id="ARBA00035585"/>
    </source>
</evidence>
<comment type="activity regulation">
    <text evidence="10">Na(+) is not transported, but it plays an essential structural role and its presence is essential for fluoride channel function.</text>
</comment>
<sequence>MEFVLIGVGGALGAILRYLLGLLPYQGSFPLKTWAINLVGSFLIGWLSARLGRQTWFPGDQLLLITGLCGGFTTFSTFSLENLKLLQAGHYSQALLYMASSLVLGLACVALGCYLGKL</sequence>
<keyword evidence="5 10" id="KW-0472">Membrane</keyword>
<feature type="transmembrane region" description="Helical" evidence="10">
    <location>
        <begin position="31"/>
        <end position="49"/>
    </location>
</feature>
<evidence type="ECO:0000313" key="11">
    <source>
        <dbReference type="EMBL" id="ESK65092.1"/>
    </source>
</evidence>
<accession>W1Q229</accession>
<dbReference type="EMBL" id="ACIN03000013">
    <property type="protein sequence ID" value="ESK65092.1"/>
    <property type="molecule type" value="Genomic_DNA"/>
</dbReference>
<dbReference type="HOGENOM" id="CLU_114342_3_2_9"/>
<keyword evidence="12" id="KW-1185">Reference proteome</keyword>
<keyword evidence="2 10" id="KW-1003">Cell membrane</keyword>
<evidence type="ECO:0000256" key="5">
    <source>
        <dbReference type="ARBA" id="ARBA00023136"/>
    </source>
</evidence>
<feature type="transmembrane region" description="Helical" evidence="10">
    <location>
        <begin position="61"/>
        <end position="80"/>
    </location>
</feature>
<dbReference type="Proteomes" id="UP000019050">
    <property type="component" value="Unassembled WGS sequence"/>
</dbReference>
<evidence type="ECO:0000256" key="1">
    <source>
        <dbReference type="ARBA" id="ARBA00004651"/>
    </source>
</evidence>
<keyword evidence="10" id="KW-0479">Metal-binding</keyword>
<comment type="subcellular location">
    <subcellularLocation>
        <location evidence="1 10">Cell membrane</location>
        <topology evidence="1 10">Multi-pass membrane protein</topology>
    </subcellularLocation>
</comment>
<evidence type="ECO:0000256" key="2">
    <source>
        <dbReference type="ARBA" id="ARBA00022475"/>
    </source>
</evidence>
<comment type="similarity">
    <text evidence="7 10">Belongs to the fluoride channel Fluc/FEX (TC 1.A.43) family.</text>
</comment>
<evidence type="ECO:0000313" key="12">
    <source>
        <dbReference type="Proteomes" id="UP000019050"/>
    </source>
</evidence>
<comment type="caution">
    <text evidence="11">The sequence shown here is derived from an EMBL/GenBank/DDBJ whole genome shotgun (WGS) entry which is preliminary data.</text>
</comment>
<feature type="transmembrane region" description="Helical" evidence="10">
    <location>
        <begin position="95"/>
        <end position="115"/>
    </location>
</feature>
<evidence type="ECO:0000256" key="10">
    <source>
        <dbReference type="HAMAP-Rule" id="MF_00454"/>
    </source>
</evidence>
<evidence type="ECO:0000256" key="4">
    <source>
        <dbReference type="ARBA" id="ARBA00022989"/>
    </source>
</evidence>
<comment type="catalytic activity">
    <reaction evidence="8">
        <text>fluoride(in) = fluoride(out)</text>
        <dbReference type="Rhea" id="RHEA:76159"/>
        <dbReference type="ChEBI" id="CHEBI:17051"/>
    </reaction>
    <physiologicalReaction direction="left-to-right" evidence="8">
        <dbReference type="Rhea" id="RHEA:76160"/>
    </physiologicalReaction>
</comment>
<dbReference type="eggNOG" id="COG0239">
    <property type="taxonomic scope" value="Bacteria"/>
</dbReference>
<dbReference type="InterPro" id="IPR003691">
    <property type="entry name" value="FluC"/>
</dbReference>
<dbReference type="NCBIfam" id="TIGR00494">
    <property type="entry name" value="crcB"/>
    <property type="match status" value="1"/>
</dbReference>
<keyword evidence="10" id="KW-0915">Sodium</keyword>
<organism evidence="11 12">
    <name type="scientific">Abiotrophia defectiva ATCC 49176</name>
    <dbReference type="NCBI Taxonomy" id="592010"/>
    <lineage>
        <taxon>Bacteria</taxon>
        <taxon>Bacillati</taxon>
        <taxon>Bacillota</taxon>
        <taxon>Bacilli</taxon>
        <taxon>Lactobacillales</taxon>
        <taxon>Aerococcaceae</taxon>
        <taxon>Abiotrophia</taxon>
    </lineage>
</organism>
<dbReference type="GO" id="GO:0005886">
    <property type="term" value="C:plasma membrane"/>
    <property type="evidence" value="ECO:0007669"/>
    <property type="project" value="UniProtKB-SubCell"/>
</dbReference>
<gene>
    <name evidence="10" type="primary">fluC</name>
    <name evidence="10" type="synonym">crcB</name>
    <name evidence="11" type="ORF">GCWU000182_001253</name>
</gene>
<keyword evidence="10" id="KW-0813">Transport</keyword>
<evidence type="ECO:0000256" key="3">
    <source>
        <dbReference type="ARBA" id="ARBA00022692"/>
    </source>
</evidence>
<evidence type="ECO:0000256" key="6">
    <source>
        <dbReference type="ARBA" id="ARBA00023303"/>
    </source>
</evidence>
<reference evidence="11" key="1">
    <citation type="submission" date="2013-06" db="EMBL/GenBank/DDBJ databases">
        <authorList>
            <person name="Weinstock G."/>
            <person name="Sodergren E."/>
            <person name="Clifton S."/>
            <person name="Fulton L."/>
            <person name="Fulton B."/>
            <person name="Courtney L."/>
            <person name="Fronick C."/>
            <person name="Harrison M."/>
            <person name="Strong C."/>
            <person name="Farmer C."/>
            <person name="Delahaunty K."/>
            <person name="Markovic C."/>
            <person name="Hall O."/>
            <person name="Minx P."/>
            <person name="Tomlinson C."/>
            <person name="Mitreva M."/>
            <person name="Nelson J."/>
            <person name="Hou S."/>
            <person name="Wollam A."/>
            <person name="Pepin K.H."/>
            <person name="Johnson M."/>
            <person name="Bhonagiri V."/>
            <person name="Nash W.E."/>
            <person name="Warren W."/>
            <person name="Chinwalla A."/>
            <person name="Mardis E.R."/>
            <person name="Wilson R.K."/>
        </authorList>
    </citation>
    <scope>NUCLEOTIDE SEQUENCE [LARGE SCALE GENOMIC DNA]</scope>
    <source>
        <strain evidence="11">ATCC 49176</strain>
    </source>
</reference>
<keyword evidence="6 10" id="KW-0407">Ion channel</keyword>
<dbReference type="HAMAP" id="MF_00454">
    <property type="entry name" value="FluC"/>
    <property type="match status" value="1"/>
</dbReference>
<dbReference type="GO" id="GO:0046872">
    <property type="term" value="F:metal ion binding"/>
    <property type="evidence" value="ECO:0007669"/>
    <property type="project" value="UniProtKB-KW"/>
</dbReference>
<dbReference type="OrthoDB" id="9799631at2"/>
<name>W1Q229_ABIDE</name>
<dbReference type="PANTHER" id="PTHR28259">
    <property type="entry name" value="FLUORIDE EXPORT PROTEIN 1-RELATED"/>
    <property type="match status" value="1"/>
</dbReference>
<dbReference type="GeneID" id="84817762"/>
<feature type="binding site" evidence="10">
    <location>
        <position position="70"/>
    </location>
    <ligand>
        <name>Na(+)</name>
        <dbReference type="ChEBI" id="CHEBI:29101"/>
        <note>structural</note>
    </ligand>
</feature>
<protein>
    <recommendedName>
        <fullName evidence="10">Fluoride-specific ion channel FluC</fullName>
    </recommendedName>
</protein>
<keyword evidence="4 10" id="KW-1133">Transmembrane helix</keyword>
<dbReference type="GO" id="GO:0140114">
    <property type="term" value="P:cellular detoxification of fluoride"/>
    <property type="evidence" value="ECO:0007669"/>
    <property type="project" value="UniProtKB-UniRule"/>
</dbReference>
<keyword evidence="3 10" id="KW-0812">Transmembrane</keyword>
<dbReference type="AlphaFoldDB" id="W1Q229"/>
<dbReference type="RefSeq" id="WP_023391895.1">
    <property type="nucleotide sequence ID" value="NZ_KI535340.1"/>
</dbReference>
<comment type="function">
    <text evidence="9 10">Fluoride-specific ion channel. Important for reducing fluoride concentration in the cell, thus reducing its toxicity.</text>
</comment>
<dbReference type="Pfam" id="PF02537">
    <property type="entry name" value="CRCB"/>
    <property type="match status" value="1"/>
</dbReference>
<proteinExistence type="inferred from homology"/>
<evidence type="ECO:0000256" key="9">
    <source>
        <dbReference type="ARBA" id="ARBA00049940"/>
    </source>
</evidence>
<dbReference type="GO" id="GO:0062054">
    <property type="term" value="F:fluoride channel activity"/>
    <property type="evidence" value="ECO:0007669"/>
    <property type="project" value="UniProtKB-UniRule"/>
</dbReference>